<dbReference type="Gene3D" id="2.70.20.10">
    <property type="entry name" value="Topoisomerase I, domain 3"/>
    <property type="match status" value="1"/>
</dbReference>
<feature type="site" description="Interaction with DNA" evidence="8">
    <location>
        <position position="342"/>
    </location>
</feature>
<accession>A0A2S8IQ94</accession>
<dbReference type="InterPro" id="IPR006171">
    <property type="entry name" value="TOPRIM_dom"/>
</dbReference>
<evidence type="ECO:0000256" key="8">
    <source>
        <dbReference type="HAMAP-Rule" id="MF_00952"/>
    </source>
</evidence>
<dbReference type="InterPro" id="IPR013825">
    <property type="entry name" value="Topo_IA_cen_sub2"/>
</dbReference>
<feature type="domain" description="Toprim" evidence="10">
    <location>
        <begin position="20"/>
        <end position="144"/>
    </location>
</feature>
<dbReference type="PANTHER" id="PTHR42785:SF1">
    <property type="entry name" value="DNA TOPOISOMERASE"/>
    <property type="match status" value="1"/>
</dbReference>
<organism evidence="12 13">
    <name type="scientific">Rhodococcus opacus</name>
    <name type="common">Nocardia opaca</name>
    <dbReference type="NCBI Taxonomy" id="37919"/>
    <lineage>
        <taxon>Bacteria</taxon>
        <taxon>Bacillati</taxon>
        <taxon>Actinomycetota</taxon>
        <taxon>Actinomycetes</taxon>
        <taxon>Mycobacteriales</taxon>
        <taxon>Nocardiaceae</taxon>
        <taxon>Rhodococcus</taxon>
    </lineage>
</organism>
<dbReference type="PANTHER" id="PTHR42785">
    <property type="entry name" value="DNA TOPOISOMERASE, TYPE IA, CORE"/>
    <property type="match status" value="1"/>
</dbReference>
<evidence type="ECO:0000256" key="5">
    <source>
        <dbReference type="ARBA" id="ARBA00023029"/>
    </source>
</evidence>
<evidence type="ECO:0000256" key="1">
    <source>
        <dbReference type="ARBA" id="ARBA00000213"/>
    </source>
</evidence>
<dbReference type="InterPro" id="IPR034149">
    <property type="entry name" value="TOPRIM_TopoI"/>
</dbReference>
<dbReference type="Gene3D" id="3.40.50.140">
    <property type="match status" value="1"/>
</dbReference>
<dbReference type="Pfam" id="PF13368">
    <property type="entry name" value="Toprim_C_rpt"/>
    <property type="match status" value="4"/>
</dbReference>
<dbReference type="GO" id="GO:0006265">
    <property type="term" value="P:DNA topological change"/>
    <property type="evidence" value="ECO:0007669"/>
    <property type="project" value="UniProtKB-UniRule"/>
</dbReference>
<feature type="site" description="Interaction with DNA" evidence="8">
    <location>
        <position position="50"/>
    </location>
</feature>
<dbReference type="EMBL" id="PUIO01000060">
    <property type="protein sequence ID" value="PQP16937.1"/>
    <property type="molecule type" value="Genomic_DNA"/>
</dbReference>
<dbReference type="InterPro" id="IPR013824">
    <property type="entry name" value="Topo_IA_cen_sub1"/>
</dbReference>
<keyword evidence="7 8" id="KW-0413">Isomerase</keyword>
<reference evidence="13" key="1">
    <citation type="submission" date="2018-02" db="EMBL/GenBank/DDBJ databases">
        <title>Draft genome sequencing of Rhodococcus opacus KU647198.</title>
        <authorList>
            <person name="Zheng B.-X."/>
        </authorList>
    </citation>
    <scope>NUCLEOTIDE SEQUENCE [LARGE SCALE GENOMIC DNA]</scope>
    <source>
        <strain evidence="13">04-OD7</strain>
    </source>
</reference>
<dbReference type="SMART" id="SM00437">
    <property type="entry name" value="TOP1Ac"/>
    <property type="match status" value="1"/>
</dbReference>
<dbReference type="PROSITE" id="PS50880">
    <property type="entry name" value="TOPRIM"/>
    <property type="match status" value="1"/>
</dbReference>
<dbReference type="Pfam" id="PF01751">
    <property type="entry name" value="Toprim"/>
    <property type="match status" value="1"/>
</dbReference>
<feature type="domain" description="Topo IA-type catalytic" evidence="11">
    <location>
        <begin position="159"/>
        <end position="611"/>
    </location>
</feature>
<dbReference type="AlphaFoldDB" id="A0A2S8IQ94"/>
<dbReference type="HAMAP" id="MF_00952">
    <property type="entry name" value="Topoisom_1_prok"/>
    <property type="match status" value="1"/>
</dbReference>
<gene>
    <name evidence="8 12" type="primary">topA</name>
    <name evidence="12" type="ORF">C5613_35295</name>
</gene>
<feature type="site" description="Interaction with DNA" evidence="8">
    <location>
        <position position="185"/>
    </location>
</feature>
<comment type="subunit">
    <text evidence="8">Monomer.</text>
</comment>
<keyword evidence="6 8" id="KW-0238">DNA-binding</keyword>
<comment type="catalytic activity">
    <reaction evidence="1 8">
        <text>ATP-independent breakage of single-stranded DNA, followed by passage and rejoining.</text>
        <dbReference type="EC" id="5.6.2.1"/>
    </reaction>
</comment>
<dbReference type="CDD" id="cd03363">
    <property type="entry name" value="TOPRIM_TopoIA_TopoI"/>
    <property type="match status" value="1"/>
</dbReference>
<dbReference type="EC" id="5.6.2.1" evidence="8"/>
<dbReference type="Gene3D" id="1.10.290.10">
    <property type="entry name" value="Topoisomerase I, domain 4"/>
    <property type="match status" value="1"/>
</dbReference>
<evidence type="ECO:0000256" key="3">
    <source>
        <dbReference type="ARBA" id="ARBA00022723"/>
    </source>
</evidence>
<feature type="region of interest" description="Disordered" evidence="9">
    <location>
        <begin position="892"/>
        <end position="973"/>
    </location>
</feature>
<dbReference type="InterPro" id="IPR003602">
    <property type="entry name" value="Topo_IA_DNA-bd_dom"/>
</dbReference>
<feature type="site" description="Interaction with DNA" evidence="8">
    <location>
        <position position="178"/>
    </location>
</feature>
<dbReference type="PRINTS" id="PR00417">
    <property type="entry name" value="PRTPISMRASEI"/>
</dbReference>
<dbReference type="PROSITE" id="PS00396">
    <property type="entry name" value="TOPO_IA_1"/>
    <property type="match status" value="1"/>
</dbReference>
<evidence type="ECO:0000259" key="11">
    <source>
        <dbReference type="PROSITE" id="PS52039"/>
    </source>
</evidence>
<dbReference type="Pfam" id="PF01131">
    <property type="entry name" value="Topoisom_bac"/>
    <property type="match status" value="1"/>
</dbReference>
<dbReference type="InterPro" id="IPR028612">
    <property type="entry name" value="Topoisom_1_IA"/>
</dbReference>
<feature type="compositionally biased region" description="Basic residues" evidence="9">
    <location>
        <begin position="932"/>
        <end position="965"/>
    </location>
</feature>
<dbReference type="RefSeq" id="WP_105421737.1">
    <property type="nucleotide sequence ID" value="NZ_PUIO01000060.1"/>
</dbReference>
<feature type="site" description="Interaction with DNA" evidence="8">
    <location>
        <position position="170"/>
    </location>
</feature>
<dbReference type="Proteomes" id="UP000239290">
    <property type="component" value="Unassembled WGS sequence"/>
</dbReference>
<evidence type="ECO:0000259" key="10">
    <source>
        <dbReference type="PROSITE" id="PS50880"/>
    </source>
</evidence>
<dbReference type="CDD" id="cd00186">
    <property type="entry name" value="TOP1Ac"/>
    <property type="match status" value="1"/>
</dbReference>
<comment type="caution">
    <text evidence="12">The sequence shown here is derived from an EMBL/GenBank/DDBJ whole genome shotgun (WGS) entry which is preliminary data.</text>
</comment>
<dbReference type="InterPro" id="IPR013826">
    <property type="entry name" value="Topo_IA_cen_sub3"/>
</dbReference>
<evidence type="ECO:0000256" key="6">
    <source>
        <dbReference type="ARBA" id="ARBA00023125"/>
    </source>
</evidence>
<dbReference type="GO" id="GO:0046872">
    <property type="term" value="F:metal ion binding"/>
    <property type="evidence" value="ECO:0007669"/>
    <property type="project" value="UniProtKB-KW"/>
</dbReference>
<evidence type="ECO:0000313" key="12">
    <source>
        <dbReference type="EMBL" id="PQP16937.1"/>
    </source>
</evidence>
<dbReference type="InterPro" id="IPR000380">
    <property type="entry name" value="Topo_IA"/>
</dbReference>
<feature type="region of interest" description="Disordered" evidence="9">
    <location>
        <begin position="750"/>
        <end position="786"/>
    </location>
</feature>
<evidence type="ECO:0000256" key="7">
    <source>
        <dbReference type="ARBA" id="ARBA00023235"/>
    </source>
</evidence>
<name>A0A2S8IQ94_RHOOP</name>
<keyword evidence="4" id="KW-0460">Magnesium</keyword>
<dbReference type="Gene3D" id="1.10.460.10">
    <property type="entry name" value="Topoisomerase I, domain 2"/>
    <property type="match status" value="1"/>
</dbReference>
<dbReference type="SMART" id="SM00493">
    <property type="entry name" value="TOPRIM"/>
    <property type="match status" value="1"/>
</dbReference>
<evidence type="ECO:0000256" key="9">
    <source>
        <dbReference type="SAM" id="MobiDB-lite"/>
    </source>
</evidence>
<dbReference type="SMART" id="SM00436">
    <property type="entry name" value="TOP1Bc"/>
    <property type="match status" value="1"/>
</dbReference>
<dbReference type="InterPro" id="IPR025589">
    <property type="entry name" value="Toprim_C_rpt"/>
</dbReference>
<comment type="function">
    <text evidence="8">Releases the supercoiling and torsional tension of DNA, which is introduced during the DNA replication and transcription, by transiently cleaving and rejoining one strand of the DNA duplex. Introduces a single-strand break via transesterification at a target site in duplex DNA. The scissile phosphodiester is attacked by the catalytic tyrosine of the enzyme, resulting in the formation of a DNA-(5'-phosphotyrosyl)-enzyme intermediate and the expulsion of a 3'-OH DNA strand. The free DNA strand then undergoes passage around the unbroken strand, thus removing DNA supercoils. Finally, in the religation step, the DNA 3'-OH attacks the covalent intermediate to expel the active-site tyrosine and restore the DNA phosphodiester backbone.</text>
</comment>
<dbReference type="InterPro" id="IPR005733">
    <property type="entry name" value="TopoI_bac-type"/>
</dbReference>
<evidence type="ECO:0000313" key="13">
    <source>
        <dbReference type="Proteomes" id="UP000239290"/>
    </source>
</evidence>
<dbReference type="PROSITE" id="PS52039">
    <property type="entry name" value="TOPO_IA_2"/>
    <property type="match status" value="1"/>
</dbReference>
<proteinExistence type="inferred from homology"/>
<dbReference type="InterPro" id="IPR013497">
    <property type="entry name" value="Topo_IA_cen"/>
</dbReference>
<keyword evidence="3" id="KW-0479">Metal-binding</keyword>
<dbReference type="GO" id="GO:0003917">
    <property type="term" value="F:DNA topoisomerase type I (single strand cut, ATP-independent) activity"/>
    <property type="evidence" value="ECO:0007669"/>
    <property type="project" value="UniProtKB-UniRule"/>
</dbReference>
<dbReference type="InterPro" id="IPR003601">
    <property type="entry name" value="Topo_IA_2"/>
</dbReference>
<keyword evidence="5 8" id="KW-0799">Topoisomerase</keyword>
<protein>
    <recommendedName>
        <fullName evidence="8">DNA topoisomerase 1</fullName>
        <ecNumber evidence="8">5.6.2.1</ecNumber>
    </recommendedName>
    <alternativeName>
        <fullName evidence="8">DNA topoisomerase I</fullName>
    </alternativeName>
</protein>
<feature type="compositionally biased region" description="Low complexity" evidence="9">
    <location>
        <begin position="7"/>
        <end position="18"/>
    </location>
</feature>
<dbReference type="InterPro" id="IPR023406">
    <property type="entry name" value="Topo_IA_AS"/>
</dbReference>
<comment type="similarity">
    <text evidence="2 8">Belongs to the type IA topoisomerase family.</text>
</comment>
<sequence length="973" mass="106102">MAKGDNGSAQGAAGASGQPRRLVIVESPTKARKIAPYLGKNYVVEASVGHIRDLPRGAADVPAKYKGESWARLGVNVDHDFEPLYVVSPEKKSKVTELKSLLKDADELFLATDPDREGEAIAWHLLETLKPKIPVRRMVFHEITEPAIRAAAEDTRELDTDLVDAQETRRILDRLYGYEVSPVLWKKVMPRLSAGRVQSVATRVIVQRERERMAFRSASYWDISATLDAGAEASPRSFGARLVSVDGSRVATGRDFGADGQLKTSTVTVLDEARAQRLAESLAGVDLTVSSAESKPYTRKPYAPFMTSTLQQEAGRKLRFTSERTMRIAQRLYENGYITYMRTDSTTLSSSAIAAARAQATELYGAEYVHDTPRQYTRKVKNAQEAHEAIRPAGDVFQTPGQLHSRLDTDEFRLYELIWQRTVASQMADARGTTLTLRITGTAGTGEECTFSSSGRTITFAGFLKAYVESVDEEAGGQSDDAESRLPVLVEGQAVTATKLDPDGHTTNPPARYTEASLIKTLEELGIGRPSTYSSIIKTILDRGYVYKRGSALVPSWVAFAVIGLLEMHFGRLVDFDFTAGMEDDLDAIAGGREQRGNWLSSFYFGGDHGAEGSVAREGGLKKMVGVNLEEIDAREVNSIRLFDDAEGREVHVRVGRFGPYLERMVQNPDDSDGDLISQRANLPDDLPPDELTPEYAEKLFSTPQEGRKLGVDPLTGHEIVAKEGRFGPYVTEILPEPEPEPEPVVVPVTDEAGDGTTKTKTAAKKAPAKKAAAKKATGPKPRTGSLLKSMDLATVTLDDALKLLSLPRVVGVDPESKEEITAQNGRYGPYLKKGTDSRSLATEDQMFTVTLDEALKIYAEPKRRGRQAAATPPLRELGVDTVSEKPMVIKDGRFGPYVTDGETNASLRKGDEVESITDARASELLADRRARGPVKKKAAAKKAPAKKAAKKTAAKKAPAKKAASKKAADKKA</sequence>
<feature type="compositionally biased region" description="Basic residues" evidence="9">
    <location>
        <begin position="762"/>
        <end position="774"/>
    </location>
</feature>
<feature type="site" description="Interaction with DNA" evidence="8">
    <location>
        <position position="173"/>
    </location>
</feature>
<feature type="site" description="Interaction with DNA" evidence="8">
    <location>
        <position position="543"/>
    </location>
</feature>
<feature type="active site" description="O-(5'-phospho-DNA)-tyrosine intermediate" evidence="8">
    <location>
        <position position="340"/>
    </location>
</feature>
<evidence type="ECO:0000256" key="4">
    <source>
        <dbReference type="ARBA" id="ARBA00022842"/>
    </source>
</evidence>
<feature type="site" description="Interaction with DNA" evidence="8">
    <location>
        <position position="169"/>
    </location>
</feature>
<evidence type="ECO:0000256" key="2">
    <source>
        <dbReference type="ARBA" id="ARBA00009446"/>
    </source>
</evidence>
<dbReference type="GO" id="GO:0003677">
    <property type="term" value="F:DNA binding"/>
    <property type="evidence" value="ECO:0007669"/>
    <property type="project" value="UniProtKB-KW"/>
</dbReference>
<feature type="region of interest" description="Disordered" evidence="9">
    <location>
        <begin position="1"/>
        <end position="21"/>
    </location>
</feature>
<dbReference type="NCBIfam" id="TIGR01051">
    <property type="entry name" value="topA_bact"/>
    <property type="match status" value="1"/>
</dbReference>
<feature type="region of interest" description="Interaction with DNA" evidence="8">
    <location>
        <begin position="193"/>
        <end position="198"/>
    </location>
</feature>
<dbReference type="InterPro" id="IPR023405">
    <property type="entry name" value="Topo_IA_core_domain"/>
</dbReference>
<feature type="compositionally biased region" description="Low complexity" evidence="9">
    <location>
        <begin position="750"/>
        <end position="761"/>
    </location>
</feature>
<dbReference type="SUPFAM" id="SSF56712">
    <property type="entry name" value="Prokaryotic type I DNA topoisomerase"/>
    <property type="match status" value="1"/>
</dbReference>